<comment type="caution">
    <text evidence="2">The sequence shown here is derived from an EMBL/GenBank/DDBJ whole genome shotgun (WGS) entry which is preliminary data.</text>
</comment>
<keyword evidence="1" id="KW-0472">Membrane</keyword>
<proteinExistence type="predicted"/>
<protein>
    <submittedName>
        <fullName evidence="2">Uncharacterized protein</fullName>
    </submittedName>
</protein>
<organism evidence="2">
    <name type="scientific">marine sediment metagenome</name>
    <dbReference type="NCBI Taxonomy" id="412755"/>
    <lineage>
        <taxon>unclassified sequences</taxon>
        <taxon>metagenomes</taxon>
        <taxon>ecological metagenomes</taxon>
    </lineage>
</organism>
<gene>
    <name evidence="2" type="ORF">LCGC14_2639200</name>
</gene>
<evidence type="ECO:0000313" key="2">
    <source>
        <dbReference type="EMBL" id="KKK98790.1"/>
    </source>
</evidence>
<name>A0A0F9AKG7_9ZZZZ</name>
<feature type="non-terminal residue" evidence="2">
    <location>
        <position position="1"/>
    </location>
</feature>
<keyword evidence="1" id="KW-1133">Transmembrane helix</keyword>
<evidence type="ECO:0000256" key="1">
    <source>
        <dbReference type="SAM" id="Phobius"/>
    </source>
</evidence>
<dbReference type="AlphaFoldDB" id="A0A0F9AKG7"/>
<reference evidence="2" key="1">
    <citation type="journal article" date="2015" name="Nature">
        <title>Complex archaea that bridge the gap between prokaryotes and eukaryotes.</title>
        <authorList>
            <person name="Spang A."/>
            <person name="Saw J.H."/>
            <person name="Jorgensen S.L."/>
            <person name="Zaremba-Niedzwiedzka K."/>
            <person name="Martijn J."/>
            <person name="Lind A.E."/>
            <person name="van Eijk R."/>
            <person name="Schleper C."/>
            <person name="Guy L."/>
            <person name="Ettema T.J."/>
        </authorList>
    </citation>
    <scope>NUCLEOTIDE SEQUENCE</scope>
</reference>
<keyword evidence="1" id="KW-0812">Transmembrane</keyword>
<dbReference type="EMBL" id="LAZR01045471">
    <property type="protein sequence ID" value="KKK98790.1"/>
    <property type="molecule type" value="Genomic_DNA"/>
</dbReference>
<sequence length="37" mass="3967">GEVMKNMGKDRYAKGYLMGVNSAIDLVVAITGLPKPE</sequence>
<feature type="transmembrane region" description="Helical" evidence="1">
    <location>
        <begin position="12"/>
        <end position="33"/>
    </location>
</feature>
<accession>A0A0F9AKG7</accession>